<proteinExistence type="predicted"/>
<dbReference type="AlphaFoldDB" id="A0A4R3NI73"/>
<reference evidence="1 2" key="1">
    <citation type="submission" date="2019-03" db="EMBL/GenBank/DDBJ databases">
        <title>Genomic Encyclopedia of Type Strains, Phase IV (KMG-IV): sequencing the most valuable type-strain genomes for metagenomic binning, comparative biology and taxonomic classification.</title>
        <authorList>
            <person name="Goeker M."/>
        </authorList>
    </citation>
    <scope>NUCLEOTIDE SEQUENCE [LARGE SCALE GENOMIC DNA]</scope>
    <source>
        <strain evidence="1 2">DSM 25894</strain>
    </source>
</reference>
<dbReference type="Proteomes" id="UP000294650">
    <property type="component" value="Unassembled WGS sequence"/>
</dbReference>
<dbReference type="RefSeq" id="WP_165902023.1">
    <property type="nucleotide sequence ID" value="NZ_SMAN01000001.1"/>
</dbReference>
<keyword evidence="2" id="KW-1185">Reference proteome</keyword>
<sequence>MKKSIIKQMVQQKLQNLSVRELLYYAEAYDFHITKKQAEDIISFLKSTRLDPFNERDRLKMLRKIASVTDKKTAQKVYRLFKSLAKQYGVEYLL</sequence>
<dbReference type="Pfam" id="PF11116">
    <property type="entry name" value="DUF2624"/>
    <property type="match status" value="1"/>
</dbReference>
<dbReference type="EMBL" id="SMAN01000001">
    <property type="protein sequence ID" value="TCT26992.1"/>
    <property type="molecule type" value="Genomic_DNA"/>
</dbReference>
<comment type="caution">
    <text evidence="1">The sequence shown here is derived from an EMBL/GenBank/DDBJ whole genome shotgun (WGS) entry which is preliminary data.</text>
</comment>
<evidence type="ECO:0000313" key="2">
    <source>
        <dbReference type="Proteomes" id="UP000294650"/>
    </source>
</evidence>
<gene>
    <name evidence="1" type="ORF">EDD68_101358</name>
</gene>
<organism evidence="1 2">
    <name type="scientific">Melghiribacillus thermohalophilus</name>
    <dbReference type="NCBI Taxonomy" id="1324956"/>
    <lineage>
        <taxon>Bacteria</taxon>
        <taxon>Bacillati</taxon>
        <taxon>Bacillota</taxon>
        <taxon>Bacilli</taxon>
        <taxon>Bacillales</taxon>
        <taxon>Bacillaceae</taxon>
        <taxon>Melghiribacillus</taxon>
    </lineage>
</organism>
<accession>A0A4R3NI73</accession>
<dbReference type="InterPro" id="IPR020277">
    <property type="entry name" value="DUF2624"/>
</dbReference>
<evidence type="ECO:0000313" key="1">
    <source>
        <dbReference type="EMBL" id="TCT26992.1"/>
    </source>
</evidence>
<name>A0A4R3NI73_9BACI</name>
<protein>
    <submittedName>
        <fullName evidence="1">Uncharacterized protein DUF2624</fullName>
    </submittedName>
</protein>